<name>A0A0L0BX69_LUCCU</name>
<dbReference type="SUPFAM" id="SSF57997">
    <property type="entry name" value="Tropomyosin"/>
    <property type="match status" value="1"/>
</dbReference>
<gene>
    <name evidence="8" type="ORF">FF38_09648</name>
</gene>
<feature type="compositionally biased region" description="Polar residues" evidence="7">
    <location>
        <begin position="47"/>
        <end position="61"/>
    </location>
</feature>
<keyword evidence="9" id="KW-1185">Reference proteome</keyword>
<dbReference type="EMBL" id="JRES01001205">
    <property type="protein sequence ID" value="KNC24605.1"/>
    <property type="molecule type" value="Genomic_DNA"/>
</dbReference>
<feature type="coiled-coil region" evidence="6">
    <location>
        <begin position="278"/>
        <end position="471"/>
    </location>
</feature>
<feature type="compositionally biased region" description="Polar residues" evidence="7">
    <location>
        <begin position="1"/>
        <end position="17"/>
    </location>
</feature>
<comment type="caution">
    <text evidence="8">The sequence shown here is derived from an EMBL/GenBank/DDBJ whole genome shotgun (WGS) entry which is preliminary data.</text>
</comment>
<comment type="subcellular location">
    <subcellularLocation>
        <location evidence="1">Cytoplasm</location>
        <location evidence="1">Cytoskeleton</location>
        <location evidence="1">Microtubule organizing center</location>
        <location evidence="1">Centrosome</location>
    </subcellularLocation>
</comment>
<evidence type="ECO:0000256" key="5">
    <source>
        <dbReference type="ARBA" id="ARBA00023212"/>
    </source>
</evidence>
<proteinExistence type="inferred from homology"/>
<evidence type="ECO:0000313" key="9">
    <source>
        <dbReference type="Proteomes" id="UP000037069"/>
    </source>
</evidence>
<evidence type="ECO:0000256" key="4">
    <source>
        <dbReference type="ARBA" id="ARBA00023054"/>
    </source>
</evidence>
<dbReference type="PANTHER" id="PTHR23162">
    <property type="entry name" value="OUTER DENSE FIBER OF SPERM TAILS 2"/>
    <property type="match status" value="1"/>
</dbReference>
<feature type="region of interest" description="Disordered" evidence="7">
    <location>
        <begin position="1"/>
        <end position="92"/>
    </location>
</feature>
<organism evidence="8 9">
    <name type="scientific">Lucilia cuprina</name>
    <name type="common">Green bottle fly</name>
    <name type="synonym">Australian sheep blowfly</name>
    <dbReference type="NCBI Taxonomy" id="7375"/>
    <lineage>
        <taxon>Eukaryota</taxon>
        <taxon>Metazoa</taxon>
        <taxon>Ecdysozoa</taxon>
        <taxon>Arthropoda</taxon>
        <taxon>Hexapoda</taxon>
        <taxon>Insecta</taxon>
        <taxon>Pterygota</taxon>
        <taxon>Neoptera</taxon>
        <taxon>Endopterygota</taxon>
        <taxon>Diptera</taxon>
        <taxon>Brachycera</taxon>
        <taxon>Muscomorpha</taxon>
        <taxon>Oestroidea</taxon>
        <taxon>Calliphoridae</taxon>
        <taxon>Luciliinae</taxon>
        <taxon>Lucilia</taxon>
    </lineage>
</organism>
<evidence type="ECO:0000256" key="3">
    <source>
        <dbReference type="ARBA" id="ARBA00022490"/>
    </source>
</evidence>
<comment type="similarity">
    <text evidence="2">Belongs to the ODF2 family.</text>
</comment>
<dbReference type="OMA" id="HKMEREQ"/>
<dbReference type="AlphaFoldDB" id="A0A0L0BX69"/>
<evidence type="ECO:0000313" key="8">
    <source>
        <dbReference type="EMBL" id="KNC24605.1"/>
    </source>
</evidence>
<dbReference type="OrthoDB" id="413404at2759"/>
<evidence type="ECO:0000256" key="6">
    <source>
        <dbReference type="SAM" id="Coils"/>
    </source>
</evidence>
<dbReference type="GO" id="GO:1902017">
    <property type="term" value="P:regulation of cilium assembly"/>
    <property type="evidence" value="ECO:0007669"/>
    <property type="project" value="TreeGrafter"/>
</dbReference>
<protein>
    <submittedName>
        <fullName evidence="8">Uncharacterized protein</fullName>
    </submittedName>
</protein>
<dbReference type="InterPro" id="IPR026099">
    <property type="entry name" value="Odf2-rel"/>
</dbReference>
<dbReference type="STRING" id="7375.A0A0L0BX69"/>
<keyword evidence="4 6" id="KW-0175">Coiled coil</keyword>
<dbReference type="PANTHER" id="PTHR23162:SF10">
    <property type="entry name" value="FI13205P"/>
    <property type="match status" value="1"/>
</dbReference>
<reference evidence="8 9" key="1">
    <citation type="journal article" date="2015" name="Nat. Commun.">
        <title>Lucilia cuprina genome unlocks parasitic fly biology to underpin future interventions.</title>
        <authorList>
            <person name="Anstead C.A."/>
            <person name="Korhonen P.K."/>
            <person name="Young N.D."/>
            <person name="Hall R.S."/>
            <person name="Jex A.R."/>
            <person name="Murali S.C."/>
            <person name="Hughes D.S."/>
            <person name="Lee S.F."/>
            <person name="Perry T."/>
            <person name="Stroehlein A.J."/>
            <person name="Ansell B.R."/>
            <person name="Breugelmans B."/>
            <person name="Hofmann A."/>
            <person name="Qu J."/>
            <person name="Dugan S."/>
            <person name="Lee S.L."/>
            <person name="Chao H."/>
            <person name="Dinh H."/>
            <person name="Han Y."/>
            <person name="Doddapaneni H.V."/>
            <person name="Worley K.C."/>
            <person name="Muzny D.M."/>
            <person name="Ioannidis P."/>
            <person name="Waterhouse R.M."/>
            <person name="Zdobnov E.M."/>
            <person name="James P.J."/>
            <person name="Bagnall N.H."/>
            <person name="Kotze A.C."/>
            <person name="Gibbs R.A."/>
            <person name="Richards S."/>
            <person name="Batterham P."/>
            <person name="Gasser R.B."/>
        </authorList>
    </citation>
    <scope>NUCLEOTIDE SEQUENCE [LARGE SCALE GENOMIC DNA]</scope>
    <source>
        <strain evidence="8 9">LS</strain>
        <tissue evidence="8">Full body</tissue>
    </source>
</reference>
<keyword evidence="5" id="KW-0206">Cytoskeleton</keyword>
<dbReference type="GO" id="GO:0005813">
    <property type="term" value="C:centrosome"/>
    <property type="evidence" value="ECO:0007669"/>
    <property type="project" value="UniProtKB-SubCell"/>
</dbReference>
<sequence>MAHQNPKFQSKLNANKPTPQPNIEKKQTFFTYCSSKRESTADMGPSLKNSYEQFKKYNSPNEDFEEFDAETQLPPPPLSRDNFSKTKRKLKRQDISSKLKDELQKYRNELKEYTNSTKDLQEKYLKINSELNEMKLKHIRLINKRNLPCGDFETYSDSSSSTGTLYSLRRKCTQIFNRSKSFLVLNEKPLQEILFNSHNKDAKNIETVEEKFQQILANKENLKSLHTNNDNDLHNVYMALKTVMDDQSKAQQSSSEIFSLKNTITKLQDDSDRFCSIIEEQKNTLSDYRTRFAQAQQLVQQQQLEIEKLNSNNQQLEADASIIIDQLRNRIETKLRDLEFLTDVMREERLKKERALKENAKLNERLELMQTEANQLKLKLEEMSRRKMSTLTRLKVTERDLKIFKDYNTALKQEKRKLNEKMKIISEQLETLQNVNKRTMNRQREQNEKQRRELQKRIYDLEMKLNRSQNSTSSLIQERDSLIAELQSQLNSLVHNFEVSQKHIRVLRRHIYTMCGSNCRQSIIRNRVMGES</sequence>
<evidence type="ECO:0000256" key="1">
    <source>
        <dbReference type="ARBA" id="ARBA00004300"/>
    </source>
</evidence>
<keyword evidence="3" id="KW-0963">Cytoplasm</keyword>
<evidence type="ECO:0000256" key="2">
    <source>
        <dbReference type="ARBA" id="ARBA00009316"/>
    </source>
</evidence>
<accession>A0A0L0BX69</accession>
<dbReference type="Proteomes" id="UP000037069">
    <property type="component" value="Unassembled WGS sequence"/>
</dbReference>
<feature type="coiled-coil region" evidence="6">
    <location>
        <begin position="96"/>
        <end position="137"/>
    </location>
</feature>
<evidence type="ECO:0000256" key="7">
    <source>
        <dbReference type="SAM" id="MobiDB-lite"/>
    </source>
</evidence>